<evidence type="ECO:0000256" key="6">
    <source>
        <dbReference type="ARBA" id="ARBA00023012"/>
    </source>
</evidence>
<dbReference type="Pfam" id="PF00512">
    <property type="entry name" value="HisKA"/>
    <property type="match status" value="1"/>
</dbReference>
<keyword evidence="3" id="KW-0597">Phosphoprotein</keyword>
<dbReference type="GO" id="GO:0000155">
    <property type="term" value="F:phosphorelay sensor kinase activity"/>
    <property type="evidence" value="ECO:0007669"/>
    <property type="project" value="InterPro"/>
</dbReference>
<evidence type="ECO:0000256" key="2">
    <source>
        <dbReference type="ARBA" id="ARBA00012438"/>
    </source>
</evidence>
<dbReference type="PROSITE" id="PS50885">
    <property type="entry name" value="HAMP"/>
    <property type="match status" value="1"/>
</dbReference>
<keyword evidence="6" id="KW-0902">Two-component regulatory system</keyword>
<dbReference type="InterPro" id="IPR003660">
    <property type="entry name" value="HAMP_dom"/>
</dbReference>
<dbReference type="CDD" id="cd00082">
    <property type="entry name" value="HisKA"/>
    <property type="match status" value="1"/>
</dbReference>
<keyword evidence="7" id="KW-0812">Transmembrane</keyword>
<dbReference type="SMART" id="SM00388">
    <property type="entry name" value="HisKA"/>
    <property type="match status" value="1"/>
</dbReference>
<dbReference type="CDD" id="cd06225">
    <property type="entry name" value="HAMP"/>
    <property type="match status" value="1"/>
</dbReference>
<dbReference type="EMBL" id="AUZZ01008347">
    <property type="protein sequence ID" value="EQD38226.1"/>
    <property type="molecule type" value="Genomic_DNA"/>
</dbReference>
<dbReference type="GO" id="GO:0005886">
    <property type="term" value="C:plasma membrane"/>
    <property type="evidence" value="ECO:0007669"/>
    <property type="project" value="TreeGrafter"/>
</dbReference>
<reference evidence="9" key="2">
    <citation type="journal article" date="2014" name="ISME J.">
        <title>Microbial stratification in low pH oxic and suboxic macroscopic growths along an acid mine drainage.</title>
        <authorList>
            <person name="Mendez-Garcia C."/>
            <person name="Mesa V."/>
            <person name="Sprenger R.R."/>
            <person name="Richter M."/>
            <person name="Diez M.S."/>
            <person name="Solano J."/>
            <person name="Bargiela R."/>
            <person name="Golyshina O.V."/>
            <person name="Manteca A."/>
            <person name="Ramos J.L."/>
            <person name="Gallego J.R."/>
            <person name="Llorente I."/>
            <person name="Martins Dos Santos V.A."/>
            <person name="Jensen O.N."/>
            <person name="Pelaez A.I."/>
            <person name="Sanchez J."/>
            <person name="Ferrer M."/>
        </authorList>
    </citation>
    <scope>NUCLEOTIDE SEQUENCE</scope>
</reference>
<dbReference type="SMART" id="SM00304">
    <property type="entry name" value="HAMP"/>
    <property type="match status" value="1"/>
</dbReference>
<keyword evidence="7" id="KW-1133">Transmembrane helix</keyword>
<evidence type="ECO:0000256" key="5">
    <source>
        <dbReference type="ARBA" id="ARBA00022777"/>
    </source>
</evidence>
<evidence type="ECO:0000256" key="7">
    <source>
        <dbReference type="SAM" id="Phobius"/>
    </source>
</evidence>
<protein>
    <recommendedName>
        <fullName evidence="2">histidine kinase</fullName>
        <ecNumber evidence="2">2.7.13.3</ecNumber>
    </recommendedName>
</protein>
<dbReference type="SUPFAM" id="SSF47384">
    <property type="entry name" value="Homodimeric domain of signal transducing histidine kinase"/>
    <property type="match status" value="1"/>
</dbReference>
<keyword evidence="5 9" id="KW-0418">Kinase</keyword>
<dbReference type="FunFam" id="1.10.287.130:FF:000001">
    <property type="entry name" value="Two-component sensor histidine kinase"/>
    <property type="match status" value="1"/>
</dbReference>
<dbReference type="InterPro" id="IPR036097">
    <property type="entry name" value="HisK_dim/P_sf"/>
</dbReference>
<evidence type="ECO:0000313" key="9">
    <source>
        <dbReference type="EMBL" id="EQD38226.1"/>
    </source>
</evidence>
<dbReference type="AlphaFoldDB" id="T0YRS8"/>
<dbReference type="EC" id="2.7.13.3" evidence="2"/>
<dbReference type="InterPro" id="IPR050428">
    <property type="entry name" value="TCS_sensor_his_kinase"/>
</dbReference>
<dbReference type="InterPro" id="IPR003661">
    <property type="entry name" value="HisK_dim/P_dom"/>
</dbReference>
<accession>T0YRS8</accession>
<evidence type="ECO:0000256" key="1">
    <source>
        <dbReference type="ARBA" id="ARBA00000085"/>
    </source>
</evidence>
<dbReference type="Gene3D" id="6.10.340.10">
    <property type="match status" value="1"/>
</dbReference>
<sequence>MEVAMDRAHDEFLLARYRERLWWVLGVSLVLCSLVGYLIARSGMRPIERISRTAERIRATTLHERISTSGLPEELRGLAETFNSMLDRLEQSFTHISQFSDDVAHELRTPINNLRGEIEVALGKARSAQEYRDVLGSCFEECTRISRLIRTLLFLARADTAADALRREPLDLGEELEKVVAFYGAAAGESGVELRVTSGAGTAGRARQNTLAAGHW</sequence>
<evidence type="ECO:0000256" key="4">
    <source>
        <dbReference type="ARBA" id="ARBA00022679"/>
    </source>
</evidence>
<keyword evidence="4" id="KW-0808">Transferase</keyword>
<dbReference type="PANTHER" id="PTHR45436">
    <property type="entry name" value="SENSOR HISTIDINE KINASE YKOH"/>
    <property type="match status" value="1"/>
</dbReference>
<dbReference type="SUPFAM" id="SSF158472">
    <property type="entry name" value="HAMP domain-like"/>
    <property type="match status" value="1"/>
</dbReference>
<name>T0YRS8_9ZZZZ</name>
<comment type="caution">
    <text evidence="9">The sequence shown here is derived from an EMBL/GenBank/DDBJ whole genome shotgun (WGS) entry which is preliminary data.</text>
</comment>
<dbReference type="PANTHER" id="PTHR45436:SF3">
    <property type="entry name" value="SENSOR HISTIDINE KINASE HPRS"/>
    <property type="match status" value="1"/>
</dbReference>
<feature type="domain" description="HAMP" evidence="8">
    <location>
        <begin position="41"/>
        <end position="94"/>
    </location>
</feature>
<reference evidence="9" key="1">
    <citation type="submission" date="2013-08" db="EMBL/GenBank/DDBJ databases">
        <authorList>
            <person name="Mendez C."/>
            <person name="Richter M."/>
            <person name="Ferrer M."/>
            <person name="Sanchez J."/>
        </authorList>
    </citation>
    <scope>NUCLEOTIDE SEQUENCE</scope>
</reference>
<gene>
    <name evidence="9" type="ORF">B2A_11553</name>
</gene>
<dbReference type="Gene3D" id="1.10.287.130">
    <property type="match status" value="1"/>
</dbReference>
<keyword evidence="7" id="KW-0472">Membrane</keyword>
<evidence type="ECO:0000259" key="8">
    <source>
        <dbReference type="PROSITE" id="PS50885"/>
    </source>
</evidence>
<feature type="transmembrane region" description="Helical" evidence="7">
    <location>
        <begin position="20"/>
        <end position="40"/>
    </location>
</feature>
<organism evidence="9">
    <name type="scientific">mine drainage metagenome</name>
    <dbReference type="NCBI Taxonomy" id="410659"/>
    <lineage>
        <taxon>unclassified sequences</taxon>
        <taxon>metagenomes</taxon>
        <taxon>ecological metagenomes</taxon>
    </lineage>
</organism>
<proteinExistence type="predicted"/>
<comment type="catalytic activity">
    <reaction evidence="1">
        <text>ATP + protein L-histidine = ADP + protein N-phospho-L-histidine.</text>
        <dbReference type="EC" id="2.7.13.3"/>
    </reaction>
</comment>
<evidence type="ECO:0000256" key="3">
    <source>
        <dbReference type="ARBA" id="ARBA00022553"/>
    </source>
</evidence>
<dbReference type="Pfam" id="PF00672">
    <property type="entry name" value="HAMP"/>
    <property type="match status" value="1"/>
</dbReference>